<gene>
    <name evidence="1" type="ORF">Acr_23g0010450</name>
</gene>
<sequence>MYSKCFAVPTLASSARRIGRFRCGRLSIFVRLMLRNANADNTLNSTDVPVSCANTMLVLNGRSVRGMMFTGQHNEAADVAQKPSWTVKSRPRGLGWLARAEVLFANAGVSSERPLDDVGDGEAEEEDGVVAMLIRGLHRQDGARSRARRLGTLPRGRRGWLRSLGSMHRRRESEGECRGFGRFRWGWGHEIGVAHGLALTAAILFLPASPLFSVPAAVHLAGEYARESYQPGSQSTCQCAASGLDESTRA</sequence>
<evidence type="ECO:0000313" key="2">
    <source>
        <dbReference type="Proteomes" id="UP000585474"/>
    </source>
</evidence>
<dbReference type="EMBL" id="BJWL01000023">
    <property type="protein sequence ID" value="GFZ12660.1"/>
    <property type="molecule type" value="Genomic_DNA"/>
</dbReference>
<proteinExistence type="predicted"/>
<evidence type="ECO:0000313" key="1">
    <source>
        <dbReference type="EMBL" id="GFZ12660.1"/>
    </source>
</evidence>
<reference evidence="1 2" key="1">
    <citation type="submission" date="2019-07" db="EMBL/GenBank/DDBJ databases">
        <title>De Novo Assembly of kiwifruit Actinidia rufa.</title>
        <authorList>
            <person name="Sugita-Konishi S."/>
            <person name="Sato K."/>
            <person name="Mori E."/>
            <person name="Abe Y."/>
            <person name="Kisaki G."/>
            <person name="Hamano K."/>
            <person name="Suezawa K."/>
            <person name="Otani M."/>
            <person name="Fukuda T."/>
            <person name="Manabe T."/>
            <person name="Gomi K."/>
            <person name="Tabuchi M."/>
            <person name="Akimitsu K."/>
            <person name="Kataoka I."/>
        </authorList>
    </citation>
    <scope>NUCLEOTIDE SEQUENCE [LARGE SCALE GENOMIC DNA]</scope>
    <source>
        <strain evidence="2">cv. Fuchu</strain>
    </source>
</reference>
<name>A0A7J0GPC4_9ERIC</name>
<comment type="caution">
    <text evidence="1">The sequence shown here is derived from an EMBL/GenBank/DDBJ whole genome shotgun (WGS) entry which is preliminary data.</text>
</comment>
<keyword evidence="2" id="KW-1185">Reference proteome</keyword>
<dbReference type="Proteomes" id="UP000585474">
    <property type="component" value="Unassembled WGS sequence"/>
</dbReference>
<protein>
    <submittedName>
        <fullName evidence="1">Arogenate dehydratase 6</fullName>
    </submittedName>
</protein>
<dbReference type="AlphaFoldDB" id="A0A7J0GPC4"/>
<organism evidence="1 2">
    <name type="scientific">Actinidia rufa</name>
    <dbReference type="NCBI Taxonomy" id="165716"/>
    <lineage>
        <taxon>Eukaryota</taxon>
        <taxon>Viridiplantae</taxon>
        <taxon>Streptophyta</taxon>
        <taxon>Embryophyta</taxon>
        <taxon>Tracheophyta</taxon>
        <taxon>Spermatophyta</taxon>
        <taxon>Magnoliopsida</taxon>
        <taxon>eudicotyledons</taxon>
        <taxon>Gunneridae</taxon>
        <taxon>Pentapetalae</taxon>
        <taxon>asterids</taxon>
        <taxon>Ericales</taxon>
        <taxon>Actinidiaceae</taxon>
        <taxon>Actinidia</taxon>
    </lineage>
</organism>
<accession>A0A7J0GPC4</accession>